<dbReference type="PATRIC" id="fig|1050174.4.peg.763"/>
<sequence length="163" mass="17720">MSAAACPGIWPSCDAVIHGAPNCTKPPKTHQFQHFHAPSMTPPPHTVIHGAPNCTKPPKTHQFQHFHAPSMTPPPHTVIHGAPNCTKPPNTHRFLHFHAPSMTPPPNLNTTNTAASNSELSKNTIAKQANKDLLPPRVSYIFTTSTPTSHPLSLLLEFLLLPQ</sequence>
<proteinExistence type="predicted"/>
<protein>
    <submittedName>
        <fullName evidence="1">Uncharacterized protein</fullName>
    </submittedName>
</protein>
<dbReference type="Proteomes" id="UP000035368">
    <property type="component" value="Chromosome"/>
</dbReference>
<dbReference type="AlphaFoldDB" id="A0A0G3GN72"/>
<evidence type="ECO:0000313" key="1">
    <source>
        <dbReference type="EMBL" id="AKK02626.1"/>
    </source>
</evidence>
<dbReference type="KEGG" id="cei:CEPID_03760"/>
<gene>
    <name evidence="1" type="ORF">CEPID_03760</name>
</gene>
<accession>A0A0G3GN72</accession>
<keyword evidence="2" id="KW-1185">Reference proteome</keyword>
<organism evidence="1 2">
    <name type="scientific">Corynebacterium epidermidicanis</name>
    <dbReference type="NCBI Taxonomy" id="1050174"/>
    <lineage>
        <taxon>Bacteria</taxon>
        <taxon>Bacillati</taxon>
        <taxon>Actinomycetota</taxon>
        <taxon>Actinomycetes</taxon>
        <taxon>Mycobacteriales</taxon>
        <taxon>Corynebacteriaceae</taxon>
        <taxon>Corynebacterium</taxon>
    </lineage>
</organism>
<reference evidence="1 2" key="1">
    <citation type="submission" date="2015-05" db="EMBL/GenBank/DDBJ databases">
        <title>Complete genome sequence of Corynebacterium epidermidicanis DSM 45586, isolated from the skin of a dog suffering from pruritus.</title>
        <authorList>
            <person name="Ruckert C."/>
            <person name="Albersmeier A."/>
            <person name="Winkler A."/>
            <person name="Tauch A."/>
        </authorList>
    </citation>
    <scope>NUCLEOTIDE SEQUENCE [LARGE SCALE GENOMIC DNA]</scope>
    <source>
        <strain evidence="1 2">DSM 45586</strain>
    </source>
</reference>
<evidence type="ECO:0000313" key="2">
    <source>
        <dbReference type="Proteomes" id="UP000035368"/>
    </source>
</evidence>
<dbReference type="EMBL" id="CP011541">
    <property type="protein sequence ID" value="AKK02626.1"/>
    <property type="molecule type" value="Genomic_DNA"/>
</dbReference>
<name>A0A0G3GN72_9CORY</name>